<keyword evidence="6 11" id="KW-1133">Transmembrane helix</keyword>
<evidence type="ECO:0000313" key="12">
    <source>
        <dbReference type="EMBL" id="KAK7679472.1"/>
    </source>
</evidence>
<keyword evidence="13" id="KW-1185">Reference proteome</keyword>
<keyword evidence="8" id="KW-0496">Mitochondrion</keyword>
<evidence type="ECO:0000256" key="7">
    <source>
        <dbReference type="ARBA" id="ARBA00023054"/>
    </source>
</evidence>
<dbReference type="Pfam" id="PF07798">
    <property type="entry name" value="CCDC90-like"/>
    <property type="match status" value="1"/>
</dbReference>
<evidence type="ECO:0000256" key="11">
    <source>
        <dbReference type="SAM" id="Phobius"/>
    </source>
</evidence>
<dbReference type="EMBL" id="JASBNA010000059">
    <property type="protein sequence ID" value="KAK7679472.1"/>
    <property type="molecule type" value="Genomic_DNA"/>
</dbReference>
<name>A0AAW0FJH4_9APHY</name>
<dbReference type="Gene3D" id="1.20.5.340">
    <property type="match status" value="1"/>
</dbReference>
<gene>
    <name evidence="12" type="ORF">QCA50_017526</name>
</gene>
<evidence type="ECO:0008006" key="14">
    <source>
        <dbReference type="Google" id="ProtNLM"/>
    </source>
</evidence>
<comment type="similarity">
    <text evidence="3">Belongs to the CCDC90 family.</text>
</comment>
<evidence type="ECO:0000256" key="8">
    <source>
        <dbReference type="ARBA" id="ARBA00023128"/>
    </source>
</evidence>
<evidence type="ECO:0000256" key="6">
    <source>
        <dbReference type="ARBA" id="ARBA00022989"/>
    </source>
</evidence>
<evidence type="ECO:0000256" key="3">
    <source>
        <dbReference type="ARBA" id="ARBA00007224"/>
    </source>
</evidence>
<keyword evidence="7 10" id="KW-0175">Coiled coil</keyword>
<dbReference type="InterPro" id="IPR024461">
    <property type="entry name" value="CCDC90-like"/>
</dbReference>
<reference evidence="12 13" key="1">
    <citation type="submission" date="2022-09" db="EMBL/GenBank/DDBJ databases">
        <authorList>
            <person name="Palmer J.M."/>
        </authorList>
    </citation>
    <scope>NUCLEOTIDE SEQUENCE [LARGE SCALE GENOMIC DNA]</scope>
    <source>
        <strain evidence="12 13">DSM 7382</strain>
    </source>
</reference>
<comment type="subcellular location">
    <subcellularLocation>
        <location evidence="1">Membrane</location>
        <topology evidence="1">Single-pass membrane protein</topology>
    </subcellularLocation>
    <subcellularLocation>
        <location evidence="2">Mitochondrion</location>
    </subcellularLocation>
</comment>
<keyword evidence="4 11" id="KW-0812">Transmembrane</keyword>
<proteinExistence type="inferred from homology"/>
<evidence type="ECO:0000256" key="9">
    <source>
        <dbReference type="ARBA" id="ARBA00023136"/>
    </source>
</evidence>
<dbReference type="GO" id="GO:0033617">
    <property type="term" value="P:mitochondrial respiratory chain complex IV assembly"/>
    <property type="evidence" value="ECO:0007669"/>
    <property type="project" value="TreeGrafter"/>
</dbReference>
<evidence type="ECO:0000256" key="2">
    <source>
        <dbReference type="ARBA" id="ARBA00004173"/>
    </source>
</evidence>
<evidence type="ECO:0000256" key="1">
    <source>
        <dbReference type="ARBA" id="ARBA00004167"/>
    </source>
</evidence>
<feature type="coiled-coil region" evidence="10">
    <location>
        <begin position="145"/>
        <end position="172"/>
    </location>
</feature>
<feature type="transmembrane region" description="Helical" evidence="11">
    <location>
        <begin position="225"/>
        <end position="245"/>
    </location>
</feature>
<evidence type="ECO:0000256" key="4">
    <source>
        <dbReference type="ARBA" id="ARBA00022692"/>
    </source>
</evidence>
<sequence length="247" mass="28465">MHSALRAQARTPLSFSSLRPFHTSPPSASSSKLLNPYLIVPPLRSMNVNFKRPHPLKKRSFSATRRRYDFHFDTHHFVQRLEREGLNRAQAEGIMTAIAEVIDESIRNITSNMVTKADQEKHHYTSQVDFAQLKSELQLMEQNDLALIKAENDRLMTDIEKLKQRLREEITRTQAGVRLDLNLEKGRMREEASGQELKIKEVDTRIEQEIANLRTNIQSSKATTLQYLVGFVTGCSALLMAYLRFRV</sequence>
<dbReference type="FunFam" id="1.20.5.340:FF:000018">
    <property type="entry name" value="Mitochondrial protein FMP32"/>
    <property type="match status" value="1"/>
</dbReference>
<dbReference type="Proteomes" id="UP001385951">
    <property type="component" value="Unassembled WGS sequence"/>
</dbReference>
<organism evidence="12 13">
    <name type="scientific">Cerrena zonata</name>
    <dbReference type="NCBI Taxonomy" id="2478898"/>
    <lineage>
        <taxon>Eukaryota</taxon>
        <taxon>Fungi</taxon>
        <taxon>Dikarya</taxon>
        <taxon>Basidiomycota</taxon>
        <taxon>Agaricomycotina</taxon>
        <taxon>Agaricomycetes</taxon>
        <taxon>Polyporales</taxon>
        <taxon>Cerrenaceae</taxon>
        <taxon>Cerrena</taxon>
    </lineage>
</organism>
<dbReference type="PANTHER" id="PTHR14360">
    <property type="entry name" value="PROTEIN FMP32, MITOCHONDRIAL"/>
    <property type="match status" value="1"/>
</dbReference>
<dbReference type="GO" id="GO:0016020">
    <property type="term" value="C:membrane"/>
    <property type="evidence" value="ECO:0007669"/>
    <property type="project" value="UniProtKB-SubCell"/>
</dbReference>
<evidence type="ECO:0000313" key="13">
    <source>
        <dbReference type="Proteomes" id="UP001385951"/>
    </source>
</evidence>
<dbReference type="GO" id="GO:0005739">
    <property type="term" value="C:mitochondrion"/>
    <property type="evidence" value="ECO:0007669"/>
    <property type="project" value="UniProtKB-SubCell"/>
</dbReference>
<keyword evidence="9 11" id="KW-0472">Membrane</keyword>
<evidence type="ECO:0000256" key="10">
    <source>
        <dbReference type="SAM" id="Coils"/>
    </source>
</evidence>
<keyword evidence="5" id="KW-0809">Transit peptide</keyword>
<dbReference type="AlphaFoldDB" id="A0AAW0FJH4"/>
<evidence type="ECO:0000256" key="5">
    <source>
        <dbReference type="ARBA" id="ARBA00022946"/>
    </source>
</evidence>
<accession>A0AAW0FJH4</accession>
<dbReference type="PANTHER" id="PTHR14360:SF1">
    <property type="entry name" value="PROTEIN FMP32, MITOCHONDRIAL"/>
    <property type="match status" value="1"/>
</dbReference>
<comment type="caution">
    <text evidence="12">The sequence shown here is derived from an EMBL/GenBank/DDBJ whole genome shotgun (WGS) entry which is preliminary data.</text>
</comment>
<protein>
    <recommendedName>
        <fullName evidence="14">Mitochondrial protein</fullName>
    </recommendedName>
</protein>